<accession>A0A1Q5UBD7</accession>
<proteinExistence type="predicted"/>
<name>A0A1Q5UBD7_9EURO</name>
<evidence type="ECO:0000313" key="1">
    <source>
        <dbReference type="EMBL" id="OKP09783.1"/>
    </source>
</evidence>
<evidence type="ECO:0000313" key="2">
    <source>
        <dbReference type="Proteomes" id="UP000186955"/>
    </source>
</evidence>
<sequence>MKIDDQGVPKVVYHDLMYQAYSRPDYIDLPEFWSTSSDIPATPPLLATEYDDLPLDSFLEGQPIDSGGSLPPPMECLLFPDPGNLQSGFNWPGPDPLFANTQSEDVLVYMSASIPTRLLHWVDICLTELDQMTDQTIEKYRFHLSSTANGREDLYWVRRQILDIISGTRVKQRSLFRLSLRPRTELSTRFPDPACPLHTTQPSATCLDPDVFVQNLTDNRWPLW</sequence>
<dbReference type="OrthoDB" id="4349275at2759"/>
<gene>
    <name evidence="1" type="ORF">PENSUB_4824</name>
</gene>
<organism evidence="1 2">
    <name type="scientific">Penicillium subrubescens</name>
    <dbReference type="NCBI Taxonomy" id="1316194"/>
    <lineage>
        <taxon>Eukaryota</taxon>
        <taxon>Fungi</taxon>
        <taxon>Dikarya</taxon>
        <taxon>Ascomycota</taxon>
        <taxon>Pezizomycotina</taxon>
        <taxon>Eurotiomycetes</taxon>
        <taxon>Eurotiomycetidae</taxon>
        <taxon>Eurotiales</taxon>
        <taxon>Aspergillaceae</taxon>
        <taxon>Penicillium</taxon>
    </lineage>
</organism>
<dbReference type="Proteomes" id="UP000186955">
    <property type="component" value="Unassembled WGS sequence"/>
</dbReference>
<dbReference type="AlphaFoldDB" id="A0A1Q5UBD7"/>
<reference evidence="1 2" key="1">
    <citation type="submission" date="2016-10" db="EMBL/GenBank/DDBJ databases">
        <title>Genome sequence of the ascomycete fungus Penicillium subrubescens.</title>
        <authorList>
            <person name="De Vries R.P."/>
            <person name="Peng M."/>
            <person name="Dilokpimol A."/>
            <person name="Hilden K."/>
            <person name="Makela M.R."/>
            <person name="Grigoriev I."/>
            <person name="Riley R."/>
            <person name="Granchi Z."/>
        </authorList>
    </citation>
    <scope>NUCLEOTIDE SEQUENCE [LARGE SCALE GENOMIC DNA]</scope>
    <source>
        <strain evidence="1 2">CBS 132785</strain>
    </source>
</reference>
<keyword evidence="2" id="KW-1185">Reference proteome</keyword>
<protein>
    <submittedName>
        <fullName evidence="1">Uncharacterized protein</fullName>
    </submittedName>
</protein>
<dbReference type="STRING" id="1316194.A0A1Q5UBD7"/>
<dbReference type="EMBL" id="MNBE01000448">
    <property type="protein sequence ID" value="OKP09783.1"/>
    <property type="molecule type" value="Genomic_DNA"/>
</dbReference>
<comment type="caution">
    <text evidence="1">The sequence shown here is derived from an EMBL/GenBank/DDBJ whole genome shotgun (WGS) entry which is preliminary data.</text>
</comment>